<name>A0AAV9M798_9SOLN</name>
<feature type="region of interest" description="Disordered" evidence="1">
    <location>
        <begin position="141"/>
        <end position="170"/>
    </location>
</feature>
<accession>A0AAV9M798</accession>
<feature type="compositionally biased region" description="Polar residues" evidence="1">
    <location>
        <begin position="159"/>
        <end position="170"/>
    </location>
</feature>
<evidence type="ECO:0000313" key="2">
    <source>
        <dbReference type="EMBL" id="KAK4733693.1"/>
    </source>
</evidence>
<comment type="caution">
    <text evidence="2">The sequence shown here is derived from an EMBL/GenBank/DDBJ whole genome shotgun (WGS) entry which is preliminary data.</text>
</comment>
<keyword evidence="3" id="KW-1185">Reference proteome</keyword>
<proteinExistence type="predicted"/>
<gene>
    <name evidence="2" type="ORF">R3W88_007954</name>
</gene>
<organism evidence="2 3">
    <name type="scientific">Solanum pinnatisectum</name>
    <name type="common">tansyleaf nightshade</name>
    <dbReference type="NCBI Taxonomy" id="50273"/>
    <lineage>
        <taxon>Eukaryota</taxon>
        <taxon>Viridiplantae</taxon>
        <taxon>Streptophyta</taxon>
        <taxon>Embryophyta</taxon>
        <taxon>Tracheophyta</taxon>
        <taxon>Spermatophyta</taxon>
        <taxon>Magnoliopsida</taxon>
        <taxon>eudicotyledons</taxon>
        <taxon>Gunneridae</taxon>
        <taxon>Pentapetalae</taxon>
        <taxon>asterids</taxon>
        <taxon>lamiids</taxon>
        <taxon>Solanales</taxon>
        <taxon>Solanaceae</taxon>
        <taxon>Solanoideae</taxon>
        <taxon>Solaneae</taxon>
        <taxon>Solanum</taxon>
    </lineage>
</organism>
<evidence type="ECO:0000313" key="3">
    <source>
        <dbReference type="Proteomes" id="UP001311915"/>
    </source>
</evidence>
<sequence>MDRSPRFGSISSDNCPMNTLFCYGSAFRLLRLAARRLYCSLTTPFSRFMLLPLRSPLLRESLLLSFPLATKMFQFARLSLACPWIQQESMLIFNSLKHFVDYYALPRLWVPRYPLSNRRITKIGCYHKALYRLSSRVRDKRTRTTDIRRRVNHRLSGPPTDSTIEANDRQ</sequence>
<reference evidence="2 3" key="1">
    <citation type="submission" date="2023-10" db="EMBL/GenBank/DDBJ databases">
        <title>Genome-Wide Identification Analysis in wild type Solanum Pinnatisectum Reveals Some Genes Defensing Phytophthora Infestans.</title>
        <authorList>
            <person name="Sun C."/>
        </authorList>
    </citation>
    <scope>NUCLEOTIDE SEQUENCE [LARGE SCALE GENOMIC DNA]</scope>
    <source>
        <strain evidence="2">LQN</strain>
        <tissue evidence="2">Leaf</tissue>
    </source>
</reference>
<dbReference type="Proteomes" id="UP001311915">
    <property type="component" value="Unassembled WGS sequence"/>
</dbReference>
<dbReference type="AlphaFoldDB" id="A0AAV9M798"/>
<dbReference type="EMBL" id="JAWPEI010000002">
    <property type="protein sequence ID" value="KAK4733693.1"/>
    <property type="molecule type" value="Genomic_DNA"/>
</dbReference>
<protein>
    <submittedName>
        <fullName evidence="2">Uncharacterized protein</fullName>
    </submittedName>
</protein>
<evidence type="ECO:0000256" key="1">
    <source>
        <dbReference type="SAM" id="MobiDB-lite"/>
    </source>
</evidence>